<keyword evidence="3" id="KW-1185">Reference proteome</keyword>
<gene>
    <name evidence="2" type="ORF">L249_0198</name>
</gene>
<dbReference type="AlphaFoldDB" id="A0A367LF87"/>
<dbReference type="EMBL" id="LKCN02000007">
    <property type="protein sequence ID" value="RCI13089.1"/>
    <property type="molecule type" value="Genomic_DNA"/>
</dbReference>
<reference evidence="2 3" key="1">
    <citation type="journal article" date="2015" name="BMC Genomics">
        <title>Insights from the genome of Ophiocordyceps polyrhachis-furcata to pathogenicity and host specificity in insect fungi.</title>
        <authorList>
            <person name="Wichadakul D."/>
            <person name="Kobmoo N."/>
            <person name="Ingsriswang S."/>
            <person name="Tangphatsornruang S."/>
            <person name="Chantasingh D."/>
            <person name="Luangsa-ard J.J."/>
            <person name="Eurwilaichitr L."/>
        </authorList>
    </citation>
    <scope>NUCLEOTIDE SEQUENCE [LARGE SCALE GENOMIC DNA]</scope>
    <source>
        <strain evidence="2 3">BCC 54312</strain>
    </source>
</reference>
<evidence type="ECO:0000256" key="1">
    <source>
        <dbReference type="SAM" id="MobiDB-lite"/>
    </source>
</evidence>
<proteinExistence type="predicted"/>
<protein>
    <submittedName>
        <fullName evidence="2">Uncharacterized protein</fullName>
    </submittedName>
</protein>
<accession>A0A367LF87</accession>
<sequence>MGEAIPEIRCRLRSAGRQTVDVTFEDHLTAEDRAEAATAEITSTWGRSDIPQDASHKSTATGEANGKENRRYSITGGGGARQATGGAVRRVHQQVD</sequence>
<evidence type="ECO:0000313" key="3">
    <source>
        <dbReference type="Proteomes" id="UP000253664"/>
    </source>
</evidence>
<feature type="region of interest" description="Disordered" evidence="1">
    <location>
        <begin position="39"/>
        <end position="96"/>
    </location>
</feature>
<evidence type="ECO:0000313" key="2">
    <source>
        <dbReference type="EMBL" id="RCI13089.1"/>
    </source>
</evidence>
<organism evidence="2 3">
    <name type="scientific">Ophiocordyceps polyrhachis-furcata BCC 54312</name>
    <dbReference type="NCBI Taxonomy" id="1330021"/>
    <lineage>
        <taxon>Eukaryota</taxon>
        <taxon>Fungi</taxon>
        <taxon>Dikarya</taxon>
        <taxon>Ascomycota</taxon>
        <taxon>Pezizomycotina</taxon>
        <taxon>Sordariomycetes</taxon>
        <taxon>Hypocreomycetidae</taxon>
        <taxon>Hypocreales</taxon>
        <taxon>Ophiocordycipitaceae</taxon>
        <taxon>Ophiocordyceps</taxon>
    </lineage>
</organism>
<dbReference type="Proteomes" id="UP000253664">
    <property type="component" value="Unassembled WGS sequence"/>
</dbReference>
<comment type="caution">
    <text evidence="2">The sequence shown here is derived from an EMBL/GenBank/DDBJ whole genome shotgun (WGS) entry which is preliminary data.</text>
</comment>
<name>A0A367LF87_9HYPO</name>